<protein>
    <submittedName>
        <fullName evidence="2">Uncharacterized protein</fullName>
    </submittedName>
</protein>
<keyword evidence="1" id="KW-0812">Transmembrane</keyword>
<feature type="transmembrane region" description="Helical" evidence="1">
    <location>
        <begin position="40"/>
        <end position="59"/>
    </location>
</feature>
<name>A0A6C0UGC7_9EURY</name>
<evidence type="ECO:0000313" key="2">
    <source>
        <dbReference type="EMBL" id="QIB74280.1"/>
    </source>
</evidence>
<gene>
    <name evidence="2" type="ORF">G3I44_08285</name>
</gene>
<dbReference type="EMBL" id="CP048739">
    <property type="protein sequence ID" value="QIB74280.1"/>
    <property type="molecule type" value="Genomic_DNA"/>
</dbReference>
<evidence type="ECO:0000313" key="3">
    <source>
        <dbReference type="Proteomes" id="UP000465846"/>
    </source>
</evidence>
<keyword evidence="1" id="KW-1133">Transmembrane helix</keyword>
<dbReference type="Proteomes" id="UP000465846">
    <property type="component" value="Chromosome"/>
</dbReference>
<reference evidence="2 3" key="1">
    <citation type="submission" date="2020-02" db="EMBL/GenBank/DDBJ databases">
        <title>Whole genome sequence of Halogeometricum borinquense strain wsp4.</title>
        <authorList>
            <person name="Verma D.K."/>
            <person name="Gopal K."/>
            <person name="Prasad E.S."/>
        </authorList>
    </citation>
    <scope>NUCLEOTIDE SEQUENCE [LARGE SCALE GENOMIC DNA]</scope>
    <source>
        <strain evidence="3">wsp4</strain>
    </source>
</reference>
<keyword evidence="1" id="KW-0472">Membrane</keyword>
<sequence>MVEKIRSLSRFDTFLLLILGVIFLGLFIRVMQDVTTVRDILIKGAIFTVAIATFFLYALSKWQDRSGP</sequence>
<accession>A0A6C0UGC7</accession>
<organism evidence="2 3">
    <name type="scientific">Halogeometricum borinquense</name>
    <dbReference type="NCBI Taxonomy" id="60847"/>
    <lineage>
        <taxon>Archaea</taxon>
        <taxon>Methanobacteriati</taxon>
        <taxon>Methanobacteriota</taxon>
        <taxon>Stenosarchaea group</taxon>
        <taxon>Halobacteria</taxon>
        <taxon>Halobacteriales</taxon>
        <taxon>Haloferacaceae</taxon>
        <taxon>Halogeometricum</taxon>
    </lineage>
</organism>
<proteinExistence type="predicted"/>
<feature type="transmembrane region" description="Helical" evidence="1">
    <location>
        <begin position="12"/>
        <end position="28"/>
    </location>
</feature>
<evidence type="ECO:0000256" key="1">
    <source>
        <dbReference type="SAM" id="Phobius"/>
    </source>
</evidence>
<dbReference type="AlphaFoldDB" id="A0A6C0UGC7"/>